<comment type="caution">
    <text evidence="3">The sequence shown here is derived from an EMBL/GenBank/DDBJ whole genome shotgun (WGS) entry which is preliminary data.</text>
</comment>
<evidence type="ECO:0000313" key="4">
    <source>
        <dbReference type="Proteomes" id="UP000828390"/>
    </source>
</evidence>
<evidence type="ECO:0000256" key="1">
    <source>
        <dbReference type="SAM" id="MobiDB-lite"/>
    </source>
</evidence>
<sequence>MSSTKKITSFFVANSSVSSVEDKKAEAEPDKKKCRRTNPSPKTVKKWEDELKITLNTERDQDGNVCKMFCEICVEHRADQTSSVSNFHPQIFIIYLIDVWPVTP</sequence>
<dbReference type="EMBL" id="JAIWYP010000001">
    <property type="protein sequence ID" value="KAH3888326.1"/>
    <property type="molecule type" value="Genomic_DNA"/>
</dbReference>
<gene>
    <name evidence="3" type="ORF">DPMN_012358</name>
    <name evidence="2" type="ORF">DPMN_144846</name>
</gene>
<protein>
    <submittedName>
        <fullName evidence="3">Uncharacterized protein</fullName>
    </submittedName>
</protein>
<reference evidence="3" key="2">
    <citation type="submission" date="2020-11" db="EMBL/GenBank/DDBJ databases">
        <authorList>
            <person name="McCartney M.A."/>
            <person name="Auch B."/>
            <person name="Kono T."/>
            <person name="Mallez S."/>
            <person name="Becker A."/>
            <person name="Gohl D.M."/>
            <person name="Silverstein K.A.T."/>
            <person name="Koren S."/>
            <person name="Bechman K.B."/>
            <person name="Herman A."/>
            <person name="Abrahante J.E."/>
            <person name="Garbe J."/>
        </authorList>
    </citation>
    <scope>NUCLEOTIDE SEQUENCE</scope>
    <source>
        <strain evidence="3">Duluth1</strain>
        <tissue evidence="3">Whole animal</tissue>
    </source>
</reference>
<dbReference type="AlphaFoldDB" id="A0A9D4N5P4"/>
<proteinExistence type="predicted"/>
<accession>A0A9D4N5P4</accession>
<name>A0A9D4N5P4_DREPO</name>
<keyword evidence="4" id="KW-1185">Reference proteome</keyword>
<dbReference type="EMBL" id="JAIWYP010000007">
    <property type="protein sequence ID" value="KAH3791362.1"/>
    <property type="molecule type" value="Genomic_DNA"/>
</dbReference>
<reference evidence="3" key="1">
    <citation type="journal article" date="2019" name="bioRxiv">
        <title>The Genome of the Zebra Mussel, Dreissena polymorpha: A Resource for Invasive Species Research.</title>
        <authorList>
            <person name="McCartney M.A."/>
            <person name="Auch B."/>
            <person name="Kono T."/>
            <person name="Mallez S."/>
            <person name="Zhang Y."/>
            <person name="Obille A."/>
            <person name="Becker A."/>
            <person name="Abrahante J.E."/>
            <person name="Garbe J."/>
            <person name="Badalamenti J.P."/>
            <person name="Herman A."/>
            <person name="Mangelson H."/>
            <person name="Liachko I."/>
            <person name="Sullivan S."/>
            <person name="Sone E.D."/>
            <person name="Koren S."/>
            <person name="Silverstein K.A.T."/>
            <person name="Beckman K.B."/>
            <person name="Gohl D.M."/>
        </authorList>
    </citation>
    <scope>NUCLEOTIDE SEQUENCE</scope>
    <source>
        <strain evidence="3">Duluth1</strain>
        <tissue evidence="3">Whole animal</tissue>
    </source>
</reference>
<organism evidence="3 4">
    <name type="scientific">Dreissena polymorpha</name>
    <name type="common">Zebra mussel</name>
    <name type="synonym">Mytilus polymorpha</name>
    <dbReference type="NCBI Taxonomy" id="45954"/>
    <lineage>
        <taxon>Eukaryota</taxon>
        <taxon>Metazoa</taxon>
        <taxon>Spiralia</taxon>
        <taxon>Lophotrochozoa</taxon>
        <taxon>Mollusca</taxon>
        <taxon>Bivalvia</taxon>
        <taxon>Autobranchia</taxon>
        <taxon>Heteroconchia</taxon>
        <taxon>Euheterodonta</taxon>
        <taxon>Imparidentia</taxon>
        <taxon>Neoheterodontei</taxon>
        <taxon>Myida</taxon>
        <taxon>Dreissenoidea</taxon>
        <taxon>Dreissenidae</taxon>
        <taxon>Dreissena</taxon>
    </lineage>
</organism>
<dbReference type="Proteomes" id="UP000828390">
    <property type="component" value="Unassembled WGS sequence"/>
</dbReference>
<feature type="region of interest" description="Disordered" evidence="1">
    <location>
        <begin position="16"/>
        <end position="42"/>
    </location>
</feature>
<feature type="compositionally biased region" description="Basic and acidic residues" evidence="1">
    <location>
        <begin position="20"/>
        <end position="31"/>
    </location>
</feature>
<evidence type="ECO:0000313" key="3">
    <source>
        <dbReference type="EMBL" id="KAH3888326.1"/>
    </source>
</evidence>
<evidence type="ECO:0000313" key="2">
    <source>
        <dbReference type="EMBL" id="KAH3791362.1"/>
    </source>
</evidence>